<dbReference type="EMBL" id="JAIWYP010000002">
    <property type="protein sequence ID" value="KAH3875984.1"/>
    <property type="molecule type" value="Genomic_DNA"/>
</dbReference>
<gene>
    <name evidence="2" type="ORF">DPMN_039263</name>
    <name evidence="1" type="ORF">DPMN_047683</name>
</gene>
<organism evidence="1 3">
    <name type="scientific">Dreissena polymorpha</name>
    <name type="common">Zebra mussel</name>
    <name type="synonym">Mytilus polymorpha</name>
    <dbReference type="NCBI Taxonomy" id="45954"/>
    <lineage>
        <taxon>Eukaryota</taxon>
        <taxon>Metazoa</taxon>
        <taxon>Spiralia</taxon>
        <taxon>Lophotrochozoa</taxon>
        <taxon>Mollusca</taxon>
        <taxon>Bivalvia</taxon>
        <taxon>Autobranchia</taxon>
        <taxon>Heteroconchia</taxon>
        <taxon>Euheterodonta</taxon>
        <taxon>Imparidentia</taxon>
        <taxon>Neoheterodontei</taxon>
        <taxon>Myida</taxon>
        <taxon>Dreissenoidea</taxon>
        <taxon>Dreissenidae</taxon>
        <taxon>Dreissena</taxon>
    </lineage>
</organism>
<evidence type="ECO:0000313" key="3">
    <source>
        <dbReference type="Proteomes" id="UP000828390"/>
    </source>
</evidence>
<reference evidence="1" key="2">
    <citation type="submission" date="2020-11" db="EMBL/GenBank/DDBJ databases">
        <authorList>
            <person name="McCartney M.A."/>
            <person name="Auch B."/>
            <person name="Kono T."/>
            <person name="Mallez S."/>
            <person name="Becker A."/>
            <person name="Gohl D.M."/>
            <person name="Silverstein K.A.T."/>
            <person name="Koren S."/>
            <person name="Bechman K.B."/>
            <person name="Herman A."/>
            <person name="Abrahante J.E."/>
            <person name="Garbe J."/>
        </authorList>
    </citation>
    <scope>NUCLEOTIDE SEQUENCE</scope>
    <source>
        <strain evidence="1">Duluth1</strain>
        <tissue evidence="1">Whole animal</tissue>
    </source>
</reference>
<evidence type="ECO:0000313" key="2">
    <source>
        <dbReference type="EMBL" id="KAH3875984.1"/>
    </source>
</evidence>
<dbReference type="Proteomes" id="UP000828390">
    <property type="component" value="Unassembled WGS sequence"/>
</dbReference>
<sequence length="163" mass="18251">MAGGKHHLTWLQKAEYGDSDIIRLYREESETLLRTIDDSANDAWFDQEENPYNTAGPALPSWLTEETFSASMVTGERHVQASPSVSSMQVVSQRPTTGTFMPITTTMTLPKQLIYQPTRMVAPVTLVTNPVNHHRGRVLSACVPSTVQTKIWFKPVDVDRTTC</sequence>
<comment type="caution">
    <text evidence="1">The sequence shown here is derived from an EMBL/GenBank/DDBJ whole genome shotgun (WGS) entry which is preliminary data.</text>
</comment>
<dbReference type="AlphaFoldDB" id="A0A9D4HZD3"/>
<proteinExistence type="predicted"/>
<evidence type="ECO:0000313" key="1">
    <source>
        <dbReference type="EMBL" id="KAH3740965.1"/>
    </source>
</evidence>
<name>A0A9D4HZD3_DREPO</name>
<keyword evidence="3" id="KW-1185">Reference proteome</keyword>
<accession>A0A9D4HZD3</accession>
<protein>
    <submittedName>
        <fullName evidence="1">Uncharacterized protein</fullName>
    </submittedName>
</protein>
<reference evidence="1" key="1">
    <citation type="journal article" date="2019" name="bioRxiv">
        <title>The Genome of the Zebra Mussel, Dreissena polymorpha: A Resource for Invasive Species Research.</title>
        <authorList>
            <person name="McCartney M.A."/>
            <person name="Auch B."/>
            <person name="Kono T."/>
            <person name="Mallez S."/>
            <person name="Zhang Y."/>
            <person name="Obille A."/>
            <person name="Becker A."/>
            <person name="Abrahante J.E."/>
            <person name="Garbe J."/>
            <person name="Badalamenti J.P."/>
            <person name="Herman A."/>
            <person name="Mangelson H."/>
            <person name="Liachko I."/>
            <person name="Sullivan S."/>
            <person name="Sone E.D."/>
            <person name="Koren S."/>
            <person name="Silverstein K.A.T."/>
            <person name="Beckman K.B."/>
            <person name="Gohl D.M."/>
        </authorList>
    </citation>
    <scope>NUCLEOTIDE SEQUENCE</scope>
    <source>
        <strain evidence="1">Duluth1</strain>
        <tissue evidence="1">Whole animal</tissue>
    </source>
</reference>
<dbReference type="EMBL" id="JAIWYP010000011">
    <property type="protein sequence ID" value="KAH3740965.1"/>
    <property type="molecule type" value="Genomic_DNA"/>
</dbReference>